<dbReference type="Proteomes" id="UP000682733">
    <property type="component" value="Unassembled WGS sequence"/>
</dbReference>
<organism evidence="2 5">
    <name type="scientific">Didymodactylos carnosus</name>
    <dbReference type="NCBI Taxonomy" id="1234261"/>
    <lineage>
        <taxon>Eukaryota</taxon>
        <taxon>Metazoa</taxon>
        <taxon>Spiralia</taxon>
        <taxon>Gnathifera</taxon>
        <taxon>Rotifera</taxon>
        <taxon>Eurotatoria</taxon>
        <taxon>Bdelloidea</taxon>
        <taxon>Philodinida</taxon>
        <taxon>Philodinidae</taxon>
        <taxon>Didymodactylos</taxon>
    </lineage>
</organism>
<comment type="caution">
    <text evidence="2">The sequence shown here is derived from an EMBL/GenBank/DDBJ whole genome shotgun (WGS) entry which is preliminary data.</text>
</comment>
<evidence type="ECO:0000313" key="1">
    <source>
        <dbReference type="EMBL" id="CAF0935891.1"/>
    </source>
</evidence>
<evidence type="ECO:0000313" key="5">
    <source>
        <dbReference type="Proteomes" id="UP000663829"/>
    </source>
</evidence>
<dbReference type="EMBL" id="CAJOBA010004385">
    <property type="protein sequence ID" value="CAF3711585.1"/>
    <property type="molecule type" value="Genomic_DNA"/>
</dbReference>
<evidence type="ECO:0000313" key="4">
    <source>
        <dbReference type="EMBL" id="CAF4260502.1"/>
    </source>
</evidence>
<protein>
    <submittedName>
        <fullName evidence="2">Uncharacterized protein</fullName>
    </submittedName>
</protein>
<evidence type="ECO:0000313" key="3">
    <source>
        <dbReference type="EMBL" id="CAF3711585.1"/>
    </source>
</evidence>
<accession>A0A815J382</accession>
<reference evidence="2" key="1">
    <citation type="submission" date="2021-02" db="EMBL/GenBank/DDBJ databases">
        <authorList>
            <person name="Nowell W R."/>
        </authorList>
    </citation>
    <scope>NUCLEOTIDE SEQUENCE</scope>
</reference>
<dbReference type="Proteomes" id="UP000663829">
    <property type="component" value="Unassembled WGS sequence"/>
</dbReference>
<sequence>MRAQPFSQKVDKITRQYRKATLILNIIKSKFKMFMTKIDNNAEEDEKEIILKNDLSGTSSSSDCLHVSIVIPNTKEFSRSYTFNNNNKFYNDFNVNEIDQHLLPWVPSRTLTKAHQQFQTNVILRNKLEKLSFSVGKGIFAYSEPTGCYDFTAYRITPLLDKLSSRPYYICATSYHPYVKAITSGTIVRQCLSCPSISIILDKNSIQFDVWGLEEKHVLNELFSKPDYVPNTQHPATKENLKVEPWSHINDFLFIKVYDNTEQLYLTPSNDNMNPSETLALIGYASGVENVYKYHHQKRNVKTEIEKMQLKLDVQESFGGWERKFVSVGEILDIDDVIQWRIRPHNASSEVGGSGASIISLNQLDQLSEGE</sequence>
<dbReference type="EMBL" id="CAJNOK010004382">
    <property type="protein sequence ID" value="CAF0935891.1"/>
    <property type="molecule type" value="Genomic_DNA"/>
</dbReference>
<dbReference type="Proteomes" id="UP000677228">
    <property type="component" value="Unassembled WGS sequence"/>
</dbReference>
<dbReference type="EMBL" id="CAJOBC010076561">
    <property type="protein sequence ID" value="CAF4260502.1"/>
    <property type="molecule type" value="Genomic_DNA"/>
</dbReference>
<dbReference type="AlphaFoldDB" id="A0A815J382"/>
<keyword evidence="5" id="KW-1185">Reference proteome</keyword>
<name>A0A815J382_9BILA</name>
<evidence type="ECO:0000313" key="2">
    <source>
        <dbReference type="EMBL" id="CAF1372712.1"/>
    </source>
</evidence>
<dbReference type="Proteomes" id="UP000681722">
    <property type="component" value="Unassembled WGS sequence"/>
</dbReference>
<gene>
    <name evidence="2" type="ORF">GPM918_LOCUS31936</name>
    <name evidence="1" type="ORF">OVA965_LOCUS11379</name>
    <name evidence="4" type="ORF">SRO942_LOCUS32588</name>
    <name evidence="3" type="ORF">TMI583_LOCUS11379</name>
</gene>
<dbReference type="EMBL" id="CAJNOQ010016003">
    <property type="protein sequence ID" value="CAF1372712.1"/>
    <property type="molecule type" value="Genomic_DNA"/>
</dbReference>
<proteinExistence type="predicted"/>